<protein>
    <submittedName>
        <fullName evidence="2">DUF805 domain-containing protein</fullName>
    </submittedName>
</protein>
<feature type="transmembrane region" description="Helical" evidence="1">
    <location>
        <begin position="23"/>
        <end position="40"/>
    </location>
</feature>
<organism evidence="2 3">
    <name type="scientific">Kribbella antibiotica</name>
    <dbReference type="NCBI Taxonomy" id="190195"/>
    <lineage>
        <taxon>Bacteria</taxon>
        <taxon>Bacillati</taxon>
        <taxon>Actinomycetota</taxon>
        <taxon>Actinomycetes</taxon>
        <taxon>Propionibacteriales</taxon>
        <taxon>Kribbellaceae</taxon>
        <taxon>Kribbella</taxon>
    </lineage>
</organism>
<keyword evidence="1" id="KW-0472">Membrane</keyword>
<dbReference type="PANTHER" id="PTHR34980">
    <property type="entry name" value="INNER MEMBRANE PROTEIN-RELATED-RELATED"/>
    <property type="match status" value="1"/>
</dbReference>
<dbReference type="AlphaFoldDB" id="A0A4R4ZN63"/>
<sequence>MQSILVPFKKYAVFTGRARRKEFWLFTLGTLVVLTVLSLLDQALDTPGDDLGLLSGIFLLLILVPNLAVTVRRFHDADRNAAWLLLWLIPFFGQAATLLLNLQKGTDGGNRFGPDPKTI</sequence>
<feature type="transmembrane region" description="Helical" evidence="1">
    <location>
        <begin position="81"/>
        <end position="102"/>
    </location>
</feature>
<dbReference type="OrthoDB" id="9812349at2"/>
<dbReference type="RefSeq" id="WP_132167260.1">
    <property type="nucleotide sequence ID" value="NZ_SMKX01000026.1"/>
</dbReference>
<reference evidence="2 3" key="1">
    <citation type="submission" date="2019-03" db="EMBL/GenBank/DDBJ databases">
        <title>Draft genome sequences of novel Actinobacteria.</title>
        <authorList>
            <person name="Sahin N."/>
            <person name="Ay H."/>
            <person name="Saygin H."/>
        </authorList>
    </citation>
    <scope>NUCLEOTIDE SEQUENCE [LARGE SCALE GENOMIC DNA]</scope>
    <source>
        <strain evidence="2 3">JCM 13523</strain>
    </source>
</reference>
<feature type="transmembrane region" description="Helical" evidence="1">
    <location>
        <begin position="52"/>
        <end position="69"/>
    </location>
</feature>
<dbReference type="EMBL" id="SMKX01000026">
    <property type="protein sequence ID" value="TDD60273.1"/>
    <property type="molecule type" value="Genomic_DNA"/>
</dbReference>
<proteinExistence type="predicted"/>
<dbReference type="PANTHER" id="PTHR34980:SF2">
    <property type="entry name" value="INNER MEMBRANE PROTEIN YHAH-RELATED"/>
    <property type="match status" value="1"/>
</dbReference>
<keyword evidence="1" id="KW-1133">Transmembrane helix</keyword>
<name>A0A4R4ZN63_9ACTN</name>
<comment type="caution">
    <text evidence="2">The sequence shown here is derived from an EMBL/GenBank/DDBJ whole genome shotgun (WGS) entry which is preliminary data.</text>
</comment>
<keyword evidence="3" id="KW-1185">Reference proteome</keyword>
<dbReference type="InterPro" id="IPR008523">
    <property type="entry name" value="DUF805"/>
</dbReference>
<evidence type="ECO:0000256" key="1">
    <source>
        <dbReference type="SAM" id="Phobius"/>
    </source>
</evidence>
<gene>
    <name evidence="2" type="ORF">E1263_11670</name>
</gene>
<keyword evidence="1" id="KW-0812">Transmembrane</keyword>
<evidence type="ECO:0000313" key="3">
    <source>
        <dbReference type="Proteomes" id="UP000295124"/>
    </source>
</evidence>
<evidence type="ECO:0000313" key="2">
    <source>
        <dbReference type="EMBL" id="TDD60273.1"/>
    </source>
</evidence>
<dbReference type="GO" id="GO:0005886">
    <property type="term" value="C:plasma membrane"/>
    <property type="evidence" value="ECO:0007669"/>
    <property type="project" value="TreeGrafter"/>
</dbReference>
<accession>A0A4R4ZN63</accession>
<dbReference type="Pfam" id="PF05656">
    <property type="entry name" value="DUF805"/>
    <property type="match status" value="1"/>
</dbReference>
<dbReference type="Proteomes" id="UP000295124">
    <property type="component" value="Unassembled WGS sequence"/>
</dbReference>